<protein>
    <submittedName>
        <fullName evidence="5">ABC transporter related protein</fullName>
    </submittedName>
</protein>
<comment type="similarity">
    <text evidence="1">Belongs to the ABC transporter superfamily.</text>
</comment>
<dbReference type="EMBL" id="CP001854">
    <property type="protein sequence ID" value="ADB52064.1"/>
    <property type="molecule type" value="Genomic_DNA"/>
</dbReference>
<dbReference type="Gene3D" id="3.40.50.300">
    <property type="entry name" value="P-loop containing nucleotide triphosphate hydrolases"/>
    <property type="match status" value="1"/>
</dbReference>
<dbReference type="GO" id="GO:0005886">
    <property type="term" value="C:plasma membrane"/>
    <property type="evidence" value="ECO:0007669"/>
    <property type="project" value="TreeGrafter"/>
</dbReference>
<evidence type="ECO:0000256" key="3">
    <source>
        <dbReference type="ARBA" id="ARBA00022840"/>
    </source>
</evidence>
<proteinExistence type="inferred from homology"/>
<dbReference type="Pfam" id="PF00005">
    <property type="entry name" value="ABC_tran"/>
    <property type="match status" value="1"/>
</dbReference>
<dbReference type="InterPro" id="IPR003593">
    <property type="entry name" value="AAA+_ATPase"/>
</dbReference>
<evidence type="ECO:0000259" key="4">
    <source>
        <dbReference type="PROSITE" id="PS50893"/>
    </source>
</evidence>
<dbReference type="RefSeq" id="WP_012935115.1">
    <property type="nucleotide sequence ID" value="NC_013739.1"/>
</dbReference>
<name>D3F1A1_CONWI</name>
<dbReference type="KEGG" id="cwo:Cwoe_3647"/>
<evidence type="ECO:0000256" key="2">
    <source>
        <dbReference type="ARBA" id="ARBA00022741"/>
    </source>
</evidence>
<dbReference type="PANTHER" id="PTHR24220">
    <property type="entry name" value="IMPORT ATP-BINDING PROTEIN"/>
    <property type="match status" value="1"/>
</dbReference>
<dbReference type="GO" id="GO:0022857">
    <property type="term" value="F:transmembrane transporter activity"/>
    <property type="evidence" value="ECO:0007669"/>
    <property type="project" value="TreeGrafter"/>
</dbReference>
<feature type="domain" description="ABC transporter" evidence="4">
    <location>
        <begin position="3"/>
        <end position="241"/>
    </location>
</feature>
<dbReference type="SUPFAM" id="SSF52540">
    <property type="entry name" value="P-loop containing nucleoside triphosphate hydrolases"/>
    <property type="match status" value="1"/>
</dbReference>
<dbReference type="HOGENOM" id="CLU_000604_1_22_11"/>
<accession>D3F1A1</accession>
<dbReference type="InterPro" id="IPR015854">
    <property type="entry name" value="ABC_transpr_LolD-like"/>
</dbReference>
<gene>
    <name evidence="5" type="ordered locus">Cwoe_3647</name>
</gene>
<keyword evidence="3" id="KW-0067">ATP-binding</keyword>
<reference evidence="5 6" key="1">
    <citation type="journal article" date="2010" name="Stand. Genomic Sci.">
        <title>Complete genome sequence of Conexibacter woesei type strain (ID131577).</title>
        <authorList>
            <person name="Pukall R."/>
            <person name="Lapidus A."/>
            <person name="Glavina Del Rio T."/>
            <person name="Copeland A."/>
            <person name="Tice H."/>
            <person name="Cheng J.-F."/>
            <person name="Lucas S."/>
            <person name="Chen F."/>
            <person name="Nolan M."/>
            <person name="Bruce D."/>
            <person name="Goodwin L."/>
            <person name="Pitluck S."/>
            <person name="Mavromatis K."/>
            <person name="Ivanova N."/>
            <person name="Ovchinnikova G."/>
            <person name="Pati A."/>
            <person name="Chen A."/>
            <person name="Palaniappan K."/>
            <person name="Land M."/>
            <person name="Hauser L."/>
            <person name="Chang Y.-J."/>
            <person name="Jeffries C.D."/>
            <person name="Chain P."/>
            <person name="Meincke L."/>
            <person name="Sims D."/>
            <person name="Brettin T."/>
            <person name="Detter J.C."/>
            <person name="Rohde M."/>
            <person name="Goeker M."/>
            <person name="Bristow J."/>
            <person name="Eisen J.A."/>
            <person name="Markowitz V."/>
            <person name="Kyrpides N.C."/>
            <person name="Klenk H.-P."/>
            <person name="Hugenholtz P."/>
        </authorList>
    </citation>
    <scope>NUCLEOTIDE SEQUENCE [LARGE SCALE GENOMIC DNA]</scope>
    <source>
        <strain evidence="6">DSM 14684 / CIP 108061 / JCM 11494 / NBRC 100937 / ID131577</strain>
    </source>
</reference>
<dbReference type="InterPro" id="IPR027417">
    <property type="entry name" value="P-loop_NTPase"/>
</dbReference>
<reference evidence="6" key="2">
    <citation type="submission" date="2010-01" db="EMBL/GenBank/DDBJ databases">
        <title>The complete genome of Conexibacter woesei DSM 14684.</title>
        <authorList>
            <consortium name="US DOE Joint Genome Institute (JGI-PGF)"/>
            <person name="Lucas S."/>
            <person name="Copeland A."/>
            <person name="Lapidus A."/>
            <person name="Glavina del Rio T."/>
            <person name="Dalin E."/>
            <person name="Tice H."/>
            <person name="Bruce D."/>
            <person name="Goodwin L."/>
            <person name="Pitluck S."/>
            <person name="Kyrpides N."/>
            <person name="Mavromatis K."/>
            <person name="Ivanova N."/>
            <person name="Mikhailova N."/>
            <person name="Chertkov O."/>
            <person name="Brettin T."/>
            <person name="Detter J.C."/>
            <person name="Han C."/>
            <person name="Larimer F."/>
            <person name="Land M."/>
            <person name="Hauser L."/>
            <person name="Markowitz V."/>
            <person name="Cheng J.-F."/>
            <person name="Hugenholtz P."/>
            <person name="Woyke T."/>
            <person name="Wu D."/>
            <person name="Pukall R."/>
            <person name="Steenblock K."/>
            <person name="Schneider S."/>
            <person name="Klenk H.-P."/>
            <person name="Eisen J.A."/>
        </authorList>
    </citation>
    <scope>NUCLEOTIDE SEQUENCE [LARGE SCALE GENOMIC DNA]</scope>
    <source>
        <strain evidence="6">DSM 14684 / CIP 108061 / JCM 11494 / NBRC 100937 / ID131577</strain>
    </source>
</reference>
<dbReference type="eggNOG" id="COG1136">
    <property type="taxonomic scope" value="Bacteria"/>
</dbReference>
<dbReference type="STRING" id="469383.Cwoe_3647"/>
<dbReference type="GO" id="GO:0016887">
    <property type="term" value="F:ATP hydrolysis activity"/>
    <property type="evidence" value="ECO:0007669"/>
    <property type="project" value="InterPro"/>
</dbReference>
<dbReference type="SMART" id="SM00382">
    <property type="entry name" value="AAA"/>
    <property type="match status" value="1"/>
</dbReference>
<dbReference type="InterPro" id="IPR003439">
    <property type="entry name" value="ABC_transporter-like_ATP-bd"/>
</dbReference>
<dbReference type="Proteomes" id="UP000008229">
    <property type="component" value="Chromosome"/>
</dbReference>
<dbReference type="PROSITE" id="PS50893">
    <property type="entry name" value="ABC_TRANSPORTER_2"/>
    <property type="match status" value="1"/>
</dbReference>
<dbReference type="AlphaFoldDB" id="D3F1A1"/>
<organism evidence="5 6">
    <name type="scientific">Conexibacter woesei (strain DSM 14684 / CCUG 47730 / CIP 108061 / JCM 11494 / NBRC 100937 / ID131577)</name>
    <dbReference type="NCBI Taxonomy" id="469383"/>
    <lineage>
        <taxon>Bacteria</taxon>
        <taxon>Bacillati</taxon>
        <taxon>Actinomycetota</taxon>
        <taxon>Thermoleophilia</taxon>
        <taxon>Solirubrobacterales</taxon>
        <taxon>Conexibacteraceae</taxon>
        <taxon>Conexibacter</taxon>
    </lineage>
</organism>
<keyword evidence="6" id="KW-1185">Reference proteome</keyword>
<evidence type="ECO:0000313" key="5">
    <source>
        <dbReference type="EMBL" id="ADB52064.1"/>
    </source>
</evidence>
<dbReference type="PANTHER" id="PTHR24220:SF689">
    <property type="entry name" value="LIPOPROTEIN-RELEASING SYSTEM ATP-BINDING PROTEIN LOLD"/>
    <property type="match status" value="1"/>
</dbReference>
<evidence type="ECO:0000313" key="6">
    <source>
        <dbReference type="Proteomes" id="UP000008229"/>
    </source>
</evidence>
<evidence type="ECO:0000256" key="1">
    <source>
        <dbReference type="ARBA" id="ARBA00005417"/>
    </source>
</evidence>
<keyword evidence="2" id="KW-0547">Nucleotide-binding</keyword>
<sequence length="244" mass="25874">MPLSFEHVAKTHWVGPYEKPTLVDVSLTLGVGDFVAVWGAQRSGKSTLLRLAAGLELADAGSVRFDGVDLAALPRAARGRLRLEQIGLVQADGPQSAEFSMLDYVALPLLKRCTRSEARTRAMATLSRVGVAECRDAKWRHLSDGERTLASLAHGLVREPRLLLVDDPTAGLDALQQKQVVELLRTAAAEAGVAVLMTSCVLSATTRAHAAFTLGDGRLEPVIDPATASGTVIEFPGGGDQQTA</sequence>
<dbReference type="GO" id="GO:0005524">
    <property type="term" value="F:ATP binding"/>
    <property type="evidence" value="ECO:0007669"/>
    <property type="project" value="UniProtKB-KW"/>
</dbReference>
<dbReference type="OrthoDB" id="9809450at2"/>